<dbReference type="InterPro" id="IPR008927">
    <property type="entry name" value="6-PGluconate_DH-like_C_sf"/>
</dbReference>
<dbReference type="PANTHER" id="PTHR43750:SF1">
    <property type="entry name" value="GDP-MANNOSE 6-DEHYDROGENASE"/>
    <property type="match status" value="1"/>
</dbReference>
<organism evidence="4 5">
    <name type="scientific">Candidatus Daviesbacteria bacterium RIFOXYD1_FULL_41_10</name>
    <dbReference type="NCBI Taxonomy" id="1797801"/>
    <lineage>
        <taxon>Bacteria</taxon>
        <taxon>Candidatus Daviesiibacteriota</taxon>
    </lineage>
</organism>
<reference evidence="4 5" key="1">
    <citation type="journal article" date="2016" name="Nat. Commun.">
        <title>Thousands of microbial genomes shed light on interconnected biogeochemical processes in an aquifer system.</title>
        <authorList>
            <person name="Anantharaman K."/>
            <person name="Brown C.T."/>
            <person name="Hug L.A."/>
            <person name="Sharon I."/>
            <person name="Castelle C.J."/>
            <person name="Probst A.J."/>
            <person name="Thomas B.C."/>
            <person name="Singh A."/>
            <person name="Wilkins M.J."/>
            <person name="Karaoz U."/>
            <person name="Brodie E.L."/>
            <person name="Williams K.H."/>
            <person name="Hubbard S.S."/>
            <person name="Banfield J.F."/>
        </authorList>
    </citation>
    <scope>NUCLEOTIDE SEQUENCE [LARGE SCALE GENOMIC DNA]</scope>
</reference>
<dbReference type="Proteomes" id="UP000177135">
    <property type="component" value="Unassembled WGS sequence"/>
</dbReference>
<evidence type="ECO:0000259" key="2">
    <source>
        <dbReference type="Pfam" id="PF00984"/>
    </source>
</evidence>
<dbReference type="EMBL" id="MFEC01000039">
    <property type="protein sequence ID" value="OGE70618.1"/>
    <property type="molecule type" value="Genomic_DNA"/>
</dbReference>
<comment type="similarity">
    <text evidence="1">Belongs to the UDP-glucose/GDP-mannose dehydrogenase family.</text>
</comment>
<dbReference type="Gene3D" id="3.40.50.720">
    <property type="entry name" value="NAD(P)-binding Rossmann-like Domain"/>
    <property type="match status" value="1"/>
</dbReference>
<evidence type="ECO:0000256" key="1">
    <source>
        <dbReference type="ARBA" id="ARBA00006601"/>
    </source>
</evidence>
<dbReference type="Pfam" id="PF00984">
    <property type="entry name" value="UDPG_MGDP_dh"/>
    <property type="match status" value="1"/>
</dbReference>
<dbReference type="AlphaFoldDB" id="A0A1F5MZ12"/>
<comment type="caution">
    <text evidence="4">The sequence shown here is derived from an EMBL/GenBank/DDBJ whole genome shotgun (WGS) entry which is preliminary data.</text>
</comment>
<dbReference type="InterPro" id="IPR001732">
    <property type="entry name" value="UDP-Glc/GDP-Man_DH_N"/>
</dbReference>
<name>A0A1F5MZ12_9BACT</name>
<sequence>MQNTGHSNRVLIMGSGNVGLATGQMLLRKNFRVWFKDNNQKSVNNLIAKKLNVYENGFESCLFGYIFICVPTPTIKNEMSTEYLMDALSVVSKIVNQGGNGPVIVVRSTILPGTMDKTVIPFFKRNVSHKNYGICYYPAFMRERRGLRDELKPWVSVIACDSKSTKARMSSILRGSGGICFVVKFREAELIKYGSNLFNALKISYFNQIFLYARTMNINGKKVAMAIAKAAEGNWNPDYGIKPGYPFDGKCLPKDLLAFITFLDKTKIGDSSLLKSILKINHSVQLAF</sequence>
<dbReference type="SUPFAM" id="SSF51735">
    <property type="entry name" value="NAD(P)-binding Rossmann-fold domains"/>
    <property type="match status" value="1"/>
</dbReference>
<evidence type="ECO:0000313" key="4">
    <source>
        <dbReference type="EMBL" id="OGE70618.1"/>
    </source>
</evidence>
<dbReference type="InterPro" id="IPR013328">
    <property type="entry name" value="6PGD_dom2"/>
</dbReference>
<dbReference type="GO" id="GO:0051287">
    <property type="term" value="F:NAD binding"/>
    <property type="evidence" value="ECO:0007669"/>
    <property type="project" value="InterPro"/>
</dbReference>
<dbReference type="Pfam" id="PF03721">
    <property type="entry name" value="UDPG_MGDP_dh_N"/>
    <property type="match status" value="1"/>
</dbReference>
<dbReference type="InterPro" id="IPR036291">
    <property type="entry name" value="NAD(P)-bd_dom_sf"/>
</dbReference>
<dbReference type="SUPFAM" id="SSF48179">
    <property type="entry name" value="6-phosphogluconate dehydrogenase C-terminal domain-like"/>
    <property type="match status" value="1"/>
</dbReference>
<protein>
    <recommendedName>
        <fullName evidence="6">UDP-glucose/GDP-mannose dehydrogenase dimerisation domain-containing protein</fullName>
    </recommendedName>
</protein>
<dbReference type="PANTHER" id="PTHR43750">
    <property type="entry name" value="UDP-GLUCOSE 6-DEHYDROGENASE TUAD"/>
    <property type="match status" value="1"/>
</dbReference>
<proteinExistence type="inferred from homology"/>
<gene>
    <name evidence="4" type="ORF">A2617_01020</name>
</gene>
<evidence type="ECO:0000313" key="5">
    <source>
        <dbReference type="Proteomes" id="UP000177135"/>
    </source>
</evidence>
<dbReference type="InterPro" id="IPR014026">
    <property type="entry name" value="UDP-Glc/GDP-Man_DH_dimer"/>
</dbReference>
<dbReference type="Gene3D" id="1.10.1040.10">
    <property type="entry name" value="N-(1-d-carboxylethyl)-l-norvaline Dehydrogenase, domain 2"/>
    <property type="match status" value="1"/>
</dbReference>
<evidence type="ECO:0008006" key="6">
    <source>
        <dbReference type="Google" id="ProtNLM"/>
    </source>
</evidence>
<accession>A0A1F5MZ12</accession>
<feature type="domain" description="UDP-glucose/GDP-mannose dehydrogenase dimerisation" evidence="2">
    <location>
        <begin position="186"/>
        <end position="282"/>
    </location>
</feature>
<evidence type="ECO:0000259" key="3">
    <source>
        <dbReference type="Pfam" id="PF03721"/>
    </source>
</evidence>
<dbReference type="GO" id="GO:0016616">
    <property type="term" value="F:oxidoreductase activity, acting on the CH-OH group of donors, NAD or NADP as acceptor"/>
    <property type="evidence" value="ECO:0007669"/>
    <property type="project" value="InterPro"/>
</dbReference>
<feature type="domain" description="UDP-glucose/GDP-mannose dehydrogenase N-terminal" evidence="3">
    <location>
        <begin position="66"/>
        <end position="172"/>
    </location>
</feature>